<dbReference type="Proteomes" id="UP000322234">
    <property type="component" value="Unassembled WGS sequence"/>
</dbReference>
<feature type="transmembrane region" description="Helical" evidence="12">
    <location>
        <begin position="842"/>
        <end position="866"/>
    </location>
</feature>
<dbReference type="EMBL" id="VBQZ03000011">
    <property type="protein sequence ID" value="MXQ82130.1"/>
    <property type="molecule type" value="Genomic_DNA"/>
</dbReference>
<proteinExistence type="inferred from homology"/>
<evidence type="ECO:0000256" key="2">
    <source>
        <dbReference type="ARBA" id="ARBA00007168"/>
    </source>
</evidence>
<feature type="transmembrane region" description="Helical" evidence="12">
    <location>
        <begin position="704"/>
        <end position="729"/>
    </location>
</feature>
<feature type="transmembrane region" description="Helical" evidence="12">
    <location>
        <begin position="602"/>
        <end position="620"/>
    </location>
</feature>
<dbReference type="AlphaFoldDB" id="A0A6B0QY39"/>
<feature type="transmembrane region" description="Helical" evidence="12">
    <location>
        <begin position="791"/>
        <end position="822"/>
    </location>
</feature>
<dbReference type="InterPro" id="IPR007603">
    <property type="entry name" value="Choline_transptr-like"/>
</dbReference>
<keyword evidence="5" id="KW-1003">Cell membrane</keyword>
<comment type="similarity">
    <text evidence="2">Belongs to the CTL (choline transporter-like) family.</text>
</comment>
<evidence type="ECO:0000313" key="14">
    <source>
        <dbReference type="Proteomes" id="UP000322234"/>
    </source>
</evidence>
<comment type="subcellular location">
    <subcellularLocation>
        <location evidence="1">Cell membrane</location>
        <topology evidence="1">Multi-pass membrane protein</topology>
    </subcellularLocation>
</comment>
<accession>A0A6B0QY39</accession>
<dbReference type="GO" id="GO:0005886">
    <property type="term" value="C:plasma membrane"/>
    <property type="evidence" value="ECO:0007669"/>
    <property type="project" value="UniProtKB-SubCell"/>
</dbReference>
<feature type="transmembrane region" description="Helical" evidence="12">
    <location>
        <begin position="70"/>
        <end position="91"/>
    </location>
</feature>
<evidence type="ECO:0000256" key="3">
    <source>
        <dbReference type="ARBA" id="ARBA00022448"/>
    </source>
</evidence>
<evidence type="ECO:0000256" key="8">
    <source>
        <dbReference type="ARBA" id="ARBA00023136"/>
    </source>
</evidence>
<keyword evidence="7 12" id="KW-1133">Transmembrane helix</keyword>
<comment type="catalytic activity">
    <reaction evidence="10">
        <text>choline(out) + n H(+)(in) = choline(in) + n H(+)(out)</text>
        <dbReference type="Rhea" id="RHEA:75463"/>
        <dbReference type="ChEBI" id="CHEBI:15354"/>
        <dbReference type="ChEBI" id="CHEBI:15378"/>
    </reaction>
</comment>
<feature type="transmembrane region" description="Helical" evidence="12">
    <location>
        <begin position="658"/>
        <end position="679"/>
    </location>
</feature>
<evidence type="ECO:0000256" key="4">
    <source>
        <dbReference type="ARBA" id="ARBA00022449"/>
    </source>
</evidence>
<reference evidence="13" key="1">
    <citation type="submission" date="2019-10" db="EMBL/GenBank/DDBJ databases">
        <title>The sequence and de novo assembly of the wild yak genome.</title>
        <authorList>
            <person name="Liu Y."/>
        </authorList>
    </citation>
    <scope>NUCLEOTIDE SEQUENCE [LARGE SCALE GENOMIC DNA]</scope>
    <source>
        <strain evidence="13">WY2019</strain>
    </source>
</reference>
<dbReference type="GO" id="GO:0015297">
    <property type="term" value="F:antiporter activity"/>
    <property type="evidence" value="ECO:0007669"/>
    <property type="project" value="UniProtKB-KW"/>
</dbReference>
<organism evidence="13 14">
    <name type="scientific">Bos mutus</name>
    <name type="common">wild yak</name>
    <dbReference type="NCBI Taxonomy" id="72004"/>
    <lineage>
        <taxon>Eukaryota</taxon>
        <taxon>Metazoa</taxon>
        <taxon>Chordata</taxon>
        <taxon>Craniata</taxon>
        <taxon>Vertebrata</taxon>
        <taxon>Euteleostomi</taxon>
        <taxon>Mammalia</taxon>
        <taxon>Eutheria</taxon>
        <taxon>Laurasiatheria</taxon>
        <taxon>Artiodactyla</taxon>
        <taxon>Ruminantia</taxon>
        <taxon>Pecora</taxon>
        <taxon>Bovidae</taxon>
        <taxon>Bovinae</taxon>
        <taxon>Bos</taxon>
    </lineage>
</organism>
<feature type="transmembrane region" description="Helical" evidence="12">
    <location>
        <begin position="575"/>
        <end position="596"/>
    </location>
</feature>
<dbReference type="PANTHER" id="PTHR12385:SF42">
    <property type="entry name" value="CHOLINE TRANSPORTER-LIKE PROTEIN 5"/>
    <property type="match status" value="1"/>
</dbReference>
<keyword evidence="8 12" id="KW-0472">Membrane</keyword>
<gene>
    <name evidence="13" type="ORF">E5288_WYG007934</name>
</gene>
<keyword evidence="14" id="KW-1185">Reference proteome</keyword>
<dbReference type="PANTHER" id="PTHR12385">
    <property type="entry name" value="CHOLINE TRANSPORTER-LIKE (SLC FAMILY 44)"/>
    <property type="match status" value="1"/>
</dbReference>
<comment type="caution">
    <text evidence="13">The sequence shown here is derived from an EMBL/GenBank/DDBJ whole genome shotgun (WGS) entry which is preliminary data.</text>
</comment>
<feature type="transmembrane region" description="Helical" evidence="12">
    <location>
        <begin position="375"/>
        <end position="393"/>
    </location>
</feature>
<sequence>MGTRSVKSIPGCLSLRVQEALELSYVKAHLVILVAGRTPDAKAKRGRYKVVFILKFNRSLLLNYSFKVNVHIYIMMKTIIFPNLYSFTVFLPELCRWKGQMKSLIFIFRFLGGMGIGLGMLMKYITYENWKIRSCFSVIRTISKSILIDNFIYSEMCGYPVIHGCSIAQIQCFVTVVKEIIFSEILSLLWLSMCFCPAFPDDTRFYPLSMLKISFFQKLFSQFGDGNLEPARMSALVFILQVNAQVLSTGGKCPHELNQPHALFLLTTLQFLPLANVPNCFNNINLKLRPFYRDKCLEEGSRNPLVRGVRIAKYKPLARNDFTELVTGCTQYMWGKRPFCVYFVSFKDKGTPRSYDPHFRGPVVNRSCTDVLCCMIFILFIMAYILLGLAAWVNGDPRRVAYPTDSQGYFCGQKGTPNENKSILFYFNLLTCTSPSVVVNLQCPTTQICVSKCPERFLTYMEIQFKYKNDSEYWTYYSQFCRTTFLKPAETLSQVLLDNDCPSAIYPSKPFLQRCFPDFSTKNGTLTVGNKTVFDDGSGKTRNAAELRRAANGINKALDARAIGVKVFEDYAMTWYWILIGLTIAMFLSWMFVMLLRFTAGLLFWIFTFGVIGIIAYGIWRCYLEYSRLQEQPSSRLNAYTIGIQTDISMYFRLKQTWFALMIILCLLELFIILMLIFLRNRIRISIALLKEGSKAIGYLPSTLIYPALTFFFLSVCISYWAVVALYLATSGAPIYKVIAPQGQCEHENKTCDPVGFNTTEIAKACPGAQCHFAFYGGKSLYHQYITTFQLLNLFVFLWLINFVIALGQCALAGAFASYYWALKKPDDIPPYPLFTAFGRAIRYHTGSLAFGSLILAIIQMFRLILEYLDKRLQEAQSNISKFLKCCLRCCFWCLEKAVKFLNRNAYVMMAIYGKNFCKSARDAFNLLMRNILKIAVMDRVTDFVLILGKILVAGCVLAFLLFTERLPVIIEGPTSLNYYWVPLLTVIIGSYIIAHGFFSVYAMCIETIFICFLEDLERNDGSAEKPYYMSQSLMKIMNKRNAETKKQ</sequence>
<name>A0A6B0QY39_9CETA</name>
<evidence type="ECO:0000256" key="1">
    <source>
        <dbReference type="ARBA" id="ARBA00004651"/>
    </source>
</evidence>
<evidence type="ECO:0000256" key="12">
    <source>
        <dbReference type="SAM" id="Phobius"/>
    </source>
</evidence>
<evidence type="ECO:0000256" key="6">
    <source>
        <dbReference type="ARBA" id="ARBA00022692"/>
    </source>
</evidence>
<evidence type="ECO:0000256" key="10">
    <source>
        <dbReference type="ARBA" id="ARBA00035093"/>
    </source>
</evidence>
<dbReference type="Pfam" id="PF04515">
    <property type="entry name" value="Choline_transpo"/>
    <property type="match status" value="1"/>
</dbReference>
<evidence type="ECO:0000256" key="11">
    <source>
        <dbReference type="ARBA" id="ARBA00037726"/>
    </source>
</evidence>
<feature type="transmembrane region" description="Helical" evidence="12">
    <location>
        <begin position="984"/>
        <end position="1014"/>
    </location>
</feature>
<keyword evidence="4" id="KW-0050">Antiport</keyword>
<evidence type="ECO:0000256" key="9">
    <source>
        <dbReference type="ARBA" id="ARBA00023180"/>
    </source>
</evidence>
<evidence type="ECO:0000256" key="5">
    <source>
        <dbReference type="ARBA" id="ARBA00022475"/>
    </source>
</evidence>
<comment type="function">
    <text evidence="11">Choline/H+ antiporter.</text>
</comment>
<evidence type="ECO:0000313" key="13">
    <source>
        <dbReference type="EMBL" id="MXQ82130.1"/>
    </source>
</evidence>
<protein>
    <recommendedName>
        <fullName evidence="15">Choline transporter-like protein 5</fullName>
    </recommendedName>
</protein>
<dbReference type="GO" id="GO:0015101">
    <property type="term" value="F:organic cation transmembrane transporter activity"/>
    <property type="evidence" value="ECO:0007669"/>
    <property type="project" value="UniProtKB-ARBA"/>
</dbReference>
<keyword evidence="9" id="KW-0325">Glycoprotein</keyword>
<keyword evidence="6 12" id="KW-0812">Transmembrane</keyword>
<evidence type="ECO:0000256" key="7">
    <source>
        <dbReference type="ARBA" id="ARBA00022989"/>
    </source>
</evidence>
<evidence type="ECO:0008006" key="15">
    <source>
        <dbReference type="Google" id="ProtNLM"/>
    </source>
</evidence>
<keyword evidence="3" id="KW-0813">Transport</keyword>
<feature type="transmembrane region" description="Helical" evidence="12">
    <location>
        <begin position="103"/>
        <end position="125"/>
    </location>
</feature>
<feature type="transmembrane region" description="Helical" evidence="12">
    <location>
        <begin position="944"/>
        <end position="964"/>
    </location>
</feature>